<feature type="signal peptide" evidence="1">
    <location>
        <begin position="1"/>
        <end position="20"/>
    </location>
</feature>
<evidence type="ECO:0000313" key="3">
    <source>
        <dbReference type="Proteomes" id="UP000295264"/>
    </source>
</evidence>
<feature type="non-terminal residue" evidence="2">
    <location>
        <position position="48"/>
    </location>
</feature>
<feature type="non-terminal residue" evidence="2">
    <location>
        <position position="1"/>
    </location>
</feature>
<feature type="chain" id="PRO_5019717006" evidence="1">
    <location>
        <begin position="21"/>
        <end position="48"/>
    </location>
</feature>
<gene>
    <name evidence="2" type="ORF">DBR06_SOUSAS9210006</name>
</gene>
<dbReference type="EMBL" id="QWLN02005137">
    <property type="protein sequence ID" value="TEA37691.1"/>
    <property type="molecule type" value="Genomic_DNA"/>
</dbReference>
<proteinExistence type="predicted"/>
<protein>
    <submittedName>
        <fullName evidence="2">Uncharacterized protein</fullName>
    </submittedName>
</protein>
<sequence length="48" mass="5623">TFFFKSSSMLLLVFITRLLSQKFGSNIERTRIELNAFFFFFSSVHGPL</sequence>
<dbReference type="Proteomes" id="UP000295264">
    <property type="component" value="Unassembled WGS sequence"/>
</dbReference>
<keyword evidence="1" id="KW-0732">Signal</keyword>
<keyword evidence="3" id="KW-1185">Reference proteome</keyword>
<evidence type="ECO:0000313" key="2">
    <source>
        <dbReference type="EMBL" id="TEA37691.1"/>
    </source>
</evidence>
<name>A0A484GQF9_SOUCH</name>
<comment type="caution">
    <text evidence="2">The sequence shown here is derived from an EMBL/GenBank/DDBJ whole genome shotgun (WGS) entry which is preliminary data.</text>
</comment>
<accession>A0A484GQF9</accession>
<organism evidence="2 3">
    <name type="scientific">Sousa chinensis</name>
    <name type="common">Indo-pacific humpbacked dolphin</name>
    <name type="synonym">Steno chinensis</name>
    <dbReference type="NCBI Taxonomy" id="103600"/>
    <lineage>
        <taxon>Eukaryota</taxon>
        <taxon>Metazoa</taxon>
        <taxon>Chordata</taxon>
        <taxon>Craniata</taxon>
        <taxon>Vertebrata</taxon>
        <taxon>Euteleostomi</taxon>
        <taxon>Mammalia</taxon>
        <taxon>Eutheria</taxon>
        <taxon>Laurasiatheria</taxon>
        <taxon>Artiodactyla</taxon>
        <taxon>Whippomorpha</taxon>
        <taxon>Cetacea</taxon>
        <taxon>Odontoceti</taxon>
        <taxon>Delphinidae</taxon>
        <taxon>Sousa</taxon>
    </lineage>
</organism>
<dbReference type="AlphaFoldDB" id="A0A484GQF9"/>
<reference evidence="2 3" key="1">
    <citation type="journal article" date="2018" name="Genomics">
        <title>Molecular footprints of inshore aquatic adaptation in Indo-Pacific humpback dolphin (Sousa chinensis).</title>
        <authorList>
            <person name="Ming Y."/>
            <person name="Jian J."/>
            <person name="Yu F."/>
            <person name="Yu X."/>
            <person name="Wang J."/>
            <person name="Liu W."/>
        </authorList>
    </citation>
    <scope>NUCLEOTIDE SEQUENCE [LARGE SCALE GENOMIC DNA]</scope>
    <source>
        <strain evidence="2">MY-2018</strain>
        <tissue evidence="2">Skin</tissue>
    </source>
</reference>
<evidence type="ECO:0000256" key="1">
    <source>
        <dbReference type="SAM" id="SignalP"/>
    </source>
</evidence>